<dbReference type="InterPro" id="IPR025454">
    <property type="entry name" value="DUF4275"/>
</dbReference>
<dbReference type="Pfam" id="PF14101">
    <property type="entry name" value="DUF4275"/>
    <property type="match status" value="1"/>
</dbReference>
<name>A0A7X2M065_9BACI</name>
<dbReference type="AlphaFoldDB" id="A0A7X2M065"/>
<reference evidence="1 2" key="1">
    <citation type="submission" date="2019-11" db="EMBL/GenBank/DDBJ databases">
        <title>Bacillus lacus genome.</title>
        <authorList>
            <person name="Allen C.J."/>
            <person name="Newman J.D."/>
        </authorList>
    </citation>
    <scope>NUCLEOTIDE SEQUENCE [LARGE SCALE GENOMIC DNA]</scope>
    <source>
        <strain evidence="1 2">KCTC 33946</strain>
    </source>
</reference>
<accession>A0A7X2M065</accession>
<protein>
    <submittedName>
        <fullName evidence="1">DUF4275 family protein</fullName>
    </submittedName>
</protein>
<gene>
    <name evidence="1" type="ORF">GJU40_16525</name>
</gene>
<dbReference type="Proteomes" id="UP000448867">
    <property type="component" value="Unassembled WGS sequence"/>
</dbReference>
<dbReference type="RefSeq" id="WP_154309208.1">
    <property type="nucleotide sequence ID" value="NZ_WKKI01000044.1"/>
</dbReference>
<proteinExistence type="predicted"/>
<dbReference type="EMBL" id="WKKI01000044">
    <property type="protein sequence ID" value="MRX73748.1"/>
    <property type="molecule type" value="Genomic_DNA"/>
</dbReference>
<dbReference type="OrthoDB" id="1711074at2"/>
<evidence type="ECO:0000313" key="2">
    <source>
        <dbReference type="Proteomes" id="UP000448867"/>
    </source>
</evidence>
<sequence>MNDLYGRLKTKKIKITEIPQWGPYFRKQWENNFANHLSDKDKKSIHLFDTGGYCGYLWHLFSYEKKGCIEGENAEVAFNNQPKKNCYVFYQHYDYVLFLQNDGMFNTDDLINEQDIYIVDKGFNWTYIQTHETGWFGPYFSVK</sequence>
<comment type="caution">
    <text evidence="1">The sequence shown here is derived from an EMBL/GenBank/DDBJ whole genome shotgun (WGS) entry which is preliminary data.</text>
</comment>
<evidence type="ECO:0000313" key="1">
    <source>
        <dbReference type="EMBL" id="MRX73748.1"/>
    </source>
</evidence>
<organism evidence="1 2">
    <name type="scientific">Metabacillus lacus</name>
    <dbReference type="NCBI Taxonomy" id="1983721"/>
    <lineage>
        <taxon>Bacteria</taxon>
        <taxon>Bacillati</taxon>
        <taxon>Bacillota</taxon>
        <taxon>Bacilli</taxon>
        <taxon>Bacillales</taxon>
        <taxon>Bacillaceae</taxon>
        <taxon>Metabacillus</taxon>
    </lineage>
</organism>
<keyword evidence="2" id="KW-1185">Reference proteome</keyword>